<name>A0ABW3MRW2_9PSEU</name>
<dbReference type="Proteomes" id="UP001597045">
    <property type="component" value="Unassembled WGS sequence"/>
</dbReference>
<keyword evidence="2" id="KW-1185">Reference proteome</keyword>
<protein>
    <submittedName>
        <fullName evidence="1">Uncharacterized protein</fullName>
    </submittedName>
</protein>
<reference evidence="2" key="1">
    <citation type="journal article" date="2019" name="Int. J. Syst. Evol. Microbiol.">
        <title>The Global Catalogue of Microorganisms (GCM) 10K type strain sequencing project: providing services to taxonomists for standard genome sequencing and annotation.</title>
        <authorList>
            <consortium name="The Broad Institute Genomics Platform"/>
            <consortium name="The Broad Institute Genome Sequencing Center for Infectious Disease"/>
            <person name="Wu L."/>
            <person name="Ma J."/>
        </authorList>
    </citation>
    <scope>NUCLEOTIDE SEQUENCE [LARGE SCALE GENOMIC DNA]</scope>
    <source>
        <strain evidence="2">JCM 31486</strain>
    </source>
</reference>
<feature type="non-terminal residue" evidence="1">
    <location>
        <position position="1"/>
    </location>
</feature>
<organism evidence="1 2">
    <name type="scientific">Kibdelosporangium lantanae</name>
    <dbReference type="NCBI Taxonomy" id="1497396"/>
    <lineage>
        <taxon>Bacteria</taxon>
        <taxon>Bacillati</taxon>
        <taxon>Actinomycetota</taxon>
        <taxon>Actinomycetes</taxon>
        <taxon>Pseudonocardiales</taxon>
        <taxon>Pseudonocardiaceae</taxon>
        <taxon>Kibdelosporangium</taxon>
    </lineage>
</organism>
<dbReference type="EMBL" id="JBHTIS010004356">
    <property type="protein sequence ID" value="MFD1052364.1"/>
    <property type="molecule type" value="Genomic_DNA"/>
</dbReference>
<gene>
    <name evidence="1" type="ORF">ACFQ1S_45680</name>
</gene>
<sequence>PGQGGRVLAYVALQGEHADDWLSGQGGLPSRYRSLQLRRTWPDVSDRARPAGNHATSFAPA</sequence>
<accession>A0ABW3MRW2</accession>
<comment type="caution">
    <text evidence="1">The sequence shown here is derived from an EMBL/GenBank/DDBJ whole genome shotgun (WGS) entry which is preliminary data.</text>
</comment>
<evidence type="ECO:0000313" key="1">
    <source>
        <dbReference type="EMBL" id="MFD1052364.1"/>
    </source>
</evidence>
<evidence type="ECO:0000313" key="2">
    <source>
        <dbReference type="Proteomes" id="UP001597045"/>
    </source>
</evidence>
<proteinExistence type="predicted"/>